<comment type="similarity">
    <text evidence="1 6">Belongs to the carbohydrate kinase PfkB family.</text>
</comment>
<keyword evidence="4" id="KW-0418">Kinase</keyword>
<reference evidence="9" key="1">
    <citation type="journal article" date="2019" name="Int. J. Syst. Evol. Microbiol.">
        <title>The Global Catalogue of Microorganisms (GCM) 10K type strain sequencing project: providing services to taxonomists for standard genome sequencing and annotation.</title>
        <authorList>
            <consortium name="The Broad Institute Genomics Platform"/>
            <consortium name="The Broad Institute Genome Sequencing Center for Infectious Disease"/>
            <person name="Wu L."/>
            <person name="Ma J."/>
        </authorList>
    </citation>
    <scope>NUCLEOTIDE SEQUENCE [LARGE SCALE GENOMIC DNA]</scope>
    <source>
        <strain evidence="9">CGMCC 1.12750</strain>
    </source>
</reference>
<name>A0ABW2UJ21_9RHOB</name>
<evidence type="ECO:0000313" key="9">
    <source>
        <dbReference type="Proteomes" id="UP001596516"/>
    </source>
</evidence>
<dbReference type="Gene3D" id="3.40.1190.20">
    <property type="match status" value="1"/>
</dbReference>
<evidence type="ECO:0000256" key="3">
    <source>
        <dbReference type="ARBA" id="ARBA00022741"/>
    </source>
</evidence>
<keyword evidence="2 6" id="KW-0808">Transferase</keyword>
<gene>
    <name evidence="8" type="ORF">ACFQXB_10985</name>
</gene>
<dbReference type="InterPro" id="IPR011611">
    <property type="entry name" value="PfkB_dom"/>
</dbReference>
<proteinExistence type="inferred from homology"/>
<keyword evidence="9" id="KW-1185">Reference proteome</keyword>
<keyword evidence="3" id="KW-0547">Nucleotide-binding</keyword>
<keyword evidence="5" id="KW-0067">ATP-binding</keyword>
<dbReference type="NCBIfam" id="TIGR03168">
    <property type="entry name" value="1-PFK"/>
    <property type="match status" value="1"/>
</dbReference>
<organism evidence="8 9">
    <name type="scientific">Plastorhodobacter daqingensis</name>
    <dbReference type="NCBI Taxonomy" id="1387281"/>
    <lineage>
        <taxon>Bacteria</taxon>
        <taxon>Pseudomonadati</taxon>
        <taxon>Pseudomonadota</taxon>
        <taxon>Alphaproteobacteria</taxon>
        <taxon>Rhodobacterales</taxon>
        <taxon>Paracoccaceae</taxon>
        <taxon>Plastorhodobacter</taxon>
    </lineage>
</organism>
<evidence type="ECO:0000256" key="6">
    <source>
        <dbReference type="PIRNR" id="PIRNR000535"/>
    </source>
</evidence>
<evidence type="ECO:0000256" key="2">
    <source>
        <dbReference type="ARBA" id="ARBA00022679"/>
    </source>
</evidence>
<dbReference type="InterPro" id="IPR029056">
    <property type="entry name" value="Ribokinase-like"/>
</dbReference>
<accession>A0ABW2UJ21</accession>
<dbReference type="PROSITE" id="PS00583">
    <property type="entry name" value="PFKB_KINASES_1"/>
    <property type="match status" value="1"/>
</dbReference>
<sequence>MPLLQRDQWPIYTLTLNPALDVSADCPVPVTPGPKLRLDPPRSDPGGGGVNVARAILRLGGAATAVVALGGPTGAEHERMLRAEGLVPKVLPAPGDTRQSLTVTEAESGDQYRFVLPGAPWDMAREAAVLDELADLMPMGSILVLSGSQPPGLSVDFPARLAARLAPRDIVLIADTSGAALRHLVEAPVPGAAPRVLRMDEAEAEALAGASLSAPRDTLGFAQSLVEKGVAQVVVMARGANGSVLAGPGERLHAIPPHVTVGSKVGAGDSFTGAFALALARGATRSEALLFGTAAAAAAVMTPATELCRAEDVEALLPRCRLG</sequence>
<dbReference type="Proteomes" id="UP001596516">
    <property type="component" value="Unassembled WGS sequence"/>
</dbReference>
<dbReference type="PIRSF" id="PIRSF000535">
    <property type="entry name" value="1PFK/6PFK/LacC"/>
    <property type="match status" value="1"/>
</dbReference>
<comment type="caution">
    <text evidence="8">The sequence shown here is derived from an EMBL/GenBank/DDBJ whole genome shotgun (WGS) entry which is preliminary data.</text>
</comment>
<dbReference type="InterPro" id="IPR002173">
    <property type="entry name" value="Carboh/pur_kinase_PfkB_CS"/>
</dbReference>
<dbReference type="SUPFAM" id="SSF53613">
    <property type="entry name" value="Ribokinase-like"/>
    <property type="match status" value="1"/>
</dbReference>
<dbReference type="EMBL" id="JBHTFQ010000005">
    <property type="protein sequence ID" value="MFC7704717.1"/>
    <property type="molecule type" value="Genomic_DNA"/>
</dbReference>
<dbReference type="RefSeq" id="WP_377403322.1">
    <property type="nucleotide sequence ID" value="NZ_JBHTFQ010000005.1"/>
</dbReference>
<feature type="domain" description="Carbohydrate kinase PfkB" evidence="7">
    <location>
        <begin position="41"/>
        <end position="307"/>
    </location>
</feature>
<dbReference type="PANTHER" id="PTHR46566">
    <property type="entry name" value="1-PHOSPHOFRUCTOKINASE-RELATED"/>
    <property type="match status" value="1"/>
</dbReference>
<protein>
    <recommendedName>
        <fullName evidence="6">Phosphofructokinase</fullName>
    </recommendedName>
</protein>
<evidence type="ECO:0000259" key="7">
    <source>
        <dbReference type="Pfam" id="PF00294"/>
    </source>
</evidence>
<evidence type="ECO:0000256" key="5">
    <source>
        <dbReference type="ARBA" id="ARBA00022840"/>
    </source>
</evidence>
<dbReference type="PANTHER" id="PTHR46566:SF2">
    <property type="entry name" value="ATP-DEPENDENT 6-PHOSPHOFRUCTOKINASE ISOZYME 2"/>
    <property type="match status" value="1"/>
</dbReference>
<dbReference type="Pfam" id="PF00294">
    <property type="entry name" value="PfkB"/>
    <property type="match status" value="1"/>
</dbReference>
<evidence type="ECO:0000313" key="8">
    <source>
        <dbReference type="EMBL" id="MFC7704717.1"/>
    </source>
</evidence>
<dbReference type="InterPro" id="IPR017583">
    <property type="entry name" value="Tagatose/fructose_Pkinase"/>
</dbReference>
<evidence type="ECO:0000256" key="1">
    <source>
        <dbReference type="ARBA" id="ARBA00010688"/>
    </source>
</evidence>
<evidence type="ECO:0000256" key="4">
    <source>
        <dbReference type="ARBA" id="ARBA00022777"/>
    </source>
</evidence>